<evidence type="ECO:0000313" key="2">
    <source>
        <dbReference type="Proteomes" id="UP000609121"/>
    </source>
</evidence>
<reference evidence="1" key="1">
    <citation type="submission" date="2020-09" db="EMBL/GenBank/DDBJ databases">
        <title>A novel bacterium of genus Mangrovicoccus, isolated from South China Sea.</title>
        <authorList>
            <person name="Huang H."/>
            <person name="Mo K."/>
            <person name="Hu Y."/>
        </authorList>
    </citation>
    <scope>NUCLEOTIDE SEQUENCE</scope>
    <source>
        <strain evidence="1">HB182678</strain>
    </source>
</reference>
<protein>
    <submittedName>
        <fullName evidence="1">Uncharacterized protein</fullName>
    </submittedName>
</protein>
<keyword evidence="2" id="KW-1185">Reference proteome</keyword>
<name>A0A8J6YTP7_9RHOB</name>
<organism evidence="1 2">
    <name type="scientific">Mangrovicoccus algicola</name>
    <dbReference type="NCBI Taxonomy" id="2771008"/>
    <lineage>
        <taxon>Bacteria</taxon>
        <taxon>Pseudomonadati</taxon>
        <taxon>Pseudomonadota</taxon>
        <taxon>Alphaproteobacteria</taxon>
        <taxon>Rhodobacterales</taxon>
        <taxon>Paracoccaceae</taxon>
        <taxon>Mangrovicoccus</taxon>
    </lineage>
</organism>
<dbReference type="Proteomes" id="UP000609121">
    <property type="component" value="Unassembled WGS sequence"/>
</dbReference>
<comment type="caution">
    <text evidence="1">The sequence shown here is derived from an EMBL/GenBank/DDBJ whole genome shotgun (WGS) entry which is preliminary data.</text>
</comment>
<sequence length="370" mass="41731">MSDPLCLRLAGAVLPDPSDLRRRHVRKPARRTDHYLERYDRRTLFYDCVYHEDRGEYLFTAPRFLNLWQEFRDRLRLDGAPVRGLSRQWSAKYEQVRIRAPRGTVSLDWPGGWQIAPRADLADRFAGLDAVVTMNRDNDLRWIREWLAYLCRVHGLEAAVIFDNGSTAYRPQDLAETIAAIPGMRASAVLVADYPYGPRDSGKGLEVRPKFLQPALMNLARTDLLRKAGAVLNADIDEIVLKRGGQTVFEATRASRLGALRLPGSWAYPGPEDPAPCAHRFHVWRATGERPSNPKWCAVPGKGLSRAGWFVHHVGGELFRLLPARDDLAFVHCRGTSTGWKGGRFKAPGQMARDPELEALMQTHFSGARA</sequence>
<gene>
    <name evidence="1" type="ORF">ICN82_12705</name>
</gene>
<dbReference type="RefSeq" id="WP_193183344.1">
    <property type="nucleotide sequence ID" value="NZ_JACVXA010000038.1"/>
</dbReference>
<accession>A0A8J6YTP7</accession>
<proteinExistence type="predicted"/>
<dbReference type="EMBL" id="JACVXA010000038">
    <property type="protein sequence ID" value="MBE3639063.1"/>
    <property type="molecule type" value="Genomic_DNA"/>
</dbReference>
<evidence type="ECO:0000313" key="1">
    <source>
        <dbReference type="EMBL" id="MBE3639063.1"/>
    </source>
</evidence>
<dbReference type="AlphaFoldDB" id="A0A8J6YTP7"/>